<accession>A0A7X1B8H9</accession>
<dbReference type="RefSeq" id="WP_185661398.1">
    <property type="nucleotide sequence ID" value="NZ_CAWPOO010000013.1"/>
</dbReference>
<dbReference type="Gene3D" id="3.30.420.40">
    <property type="match status" value="2"/>
</dbReference>
<dbReference type="PANTHER" id="PTHR18964:SF149">
    <property type="entry name" value="BIFUNCTIONAL UDP-N-ACETYLGLUCOSAMINE 2-EPIMERASE_N-ACETYLMANNOSAMINE KINASE"/>
    <property type="match status" value="1"/>
</dbReference>
<dbReference type="EMBL" id="JACHVC010000013">
    <property type="protein sequence ID" value="MBC2607517.1"/>
    <property type="molecule type" value="Genomic_DNA"/>
</dbReference>
<evidence type="ECO:0000256" key="1">
    <source>
        <dbReference type="ARBA" id="ARBA00006479"/>
    </source>
</evidence>
<name>A0A7X1B8H9_9BACT</name>
<dbReference type="InterPro" id="IPR043129">
    <property type="entry name" value="ATPase_NBD"/>
</dbReference>
<gene>
    <name evidence="2" type="ORF">H5P27_15800</name>
</gene>
<proteinExistence type="inferred from homology"/>
<evidence type="ECO:0000313" key="3">
    <source>
        <dbReference type="Proteomes" id="UP000526501"/>
    </source>
</evidence>
<protein>
    <submittedName>
        <fullName evidence="2">ROK family protein</fullName>
    </submittedName>
</protein>
<dbReference type="Pfam" id="PF00480">
    <property type="entry name" value="ROK"/>
    <property type="match status" value="1"/>
</dbReference>
<dbReference type="AlphaFoldDB" id="A0A7X1B8H9"/>
<comment type="caution">
    <text evidence="2">The sequence shown here is derived from an EMBL/GenBank/DDBJ whole genome shotgun (WGS) entry which is preliminary data.</text>
</comment>
<reference evidence="2 3" key="1">
    <citation type="submission" date="2020-07" db="EMBL/GenBank/DDBJ databases">
        <authorList>
            <person name="Feng X."/>
        </authorList>
    </citation>
    <scope>NUCLEOTIDE SEQUENCE [LARGE SCALE GENOMIC DNA]</scope>
    <source>
        <strain evidence="2 3">JCM23202</strain>
    </source>
</reference>
<comment type="similarity">
    <text evidence="1">Belongs to the ROK (NagC/XylR) family.</text>
</comment>
<dbReference type="PANTHER" id="PTHR18964">
    <property type="entry name" value="ROK (REPRESSOR, ORF, KINASE) FAMILY"/>
    <property type="match status" value="1"/>
</dbReference>
<organism evidence="2 3">
    <name type="scientific">Pelagicoccus albus</name>
    <dbReference type="NCBI Taxonomy" id="415222"/>
    <lineage>
        <taxon>Bacteria</taxon>
        <taxon>Pseudomonadati</taxon>
        <taxon>Verrucomicrobiota</taxon>
        <taxon>Opitutia</taxon>
        <taxon>Puniceicoccales</taxon>
        <taxon>Pelagicoccaceae</taxon>
        <taxon>Pelagicoccus</taxon>
    </lineage>
</organism>
<dbReference type="Proteomes" id="UP000526501">
    <property type="component" value="Unassembled WGS sequence"/>
</dbReference>
<keyword evidence="3" id="KW-1185">Reference proteome</keyword>
<dbReference type="SUPFAM" id="SSF53067">
    <property type="entry name" value="Actin-like ATPase domain"/>
    <property type="match status" value="1"/>
</dbReference>
<dbReference type="CDD" id="cd23763">
    <property type="entry name" value="ASKHA_ATPase_ROK"/>
    <property type="match status" value="1"/>
</dbReference>
<dbReference type="InterPro" id="IPR000600">
    <property type="entry name" value="ROK"/>
</dbReference>
<sequence length="381" mass="40908">MKNVFLSNGLRDERVVLTLDGGGTSFRFSAMQNYTQIVDTVRTPSFGDDLDRCLANVIEGFEQVKALCPEEPSAISFAFPGPAPYANGIIGDLANMPAFRGGVALGPMLEDHFRIPVYIHNDGDMFAYGESIAGLLPWVNDQLAHAGVEKRFKNLLGVTLGTGFGSGLVSEGRLLIGDNSMAGEIWLMRNKRNPNTFAEEGASIRAIRRVYAAEVGIPEDEAPEPKVIADIAEGLVAGNRGAAIEAFRAMGEVVGDAIANAITVFDALVVVGGGLSGAGKYFLPTLVDELNSAYQTSSGEAQRRLTQLAFNLESEEGIGQFIGDDIKQIKVPRSNRTVPYGERRFTGVGLSRLETSRAIAIGAYSFALQKLDAVEKIRTRA</sequence>
<evidence type="ECO:0000313" key="2">
    <source>
        <dbReference type="EMBL" id="MBC2607517.1"/>
    </source>
</evidence>